<proteinExistence type="inferred from homology"/>
<protein>
    <recommendedName>
        <fullName evidence="4">Lipid-A-disaccharide synthase</fullName>
        <ecNumber evidence="3">2.4.1.182</ecNumber>
    </recommendedName>
</protein>
<dbReference type="Proteomes" id="UP001205906">
    <property type="component" value="Unassembled WGS sequence"/>
</dbReference>
<evidence type="ECO:0000256" key="1">
    <source>
        <dbReference type="ARBA" id="ARBA00002056"/>
    </source>
</evidence>
<evidence type="ECO:0000256" key="6">
    <source>
        <dbReference type="ARBA" id="ARBA00022556"/>
    </source>
</evidence>
<comment type="similarity">
    <text evidence="2">Belongs to the LpxB family.</text>
</comment>
<evidence type="ECO:0000256" key="7">
    <source>
        <dbReference type="ARBA" id="ARBA00022676"/>
    </source>
</evidence>
<keyword evidence="6" id="KW-0441">Lipid A biosynthesis</keyword>
<accession>A0ABT1C6W1</accession>
<comment type="function">
    <text evidence="1">Condensation of UDP-2,3-diacylglucosamine and 2,3-diacylglucosamine-1-phosphate to form lipid A disaccharide, a precursor of lipid A, a phosphorylated glycolipid that anchors the lipopolysaccharide to the outer membrane of the cell.</text>
</comment>
<dbReference type="PANTHER" id="PTHR30372">
    <property type="entry name" value="LIPID-A-DISACCHARIDE SYNTHASE"/>
    <property type="match status" value="1"/>
</dbReference>
<evidence type="ECO:0000313" key="12">
    <source>
        <dbReference type="Proteomes" id="UP001205906"/>
    </source>
</evidence>
<organism evidence="11 12">
    <name type="scientific">Mesorhizobium liriopis</name>
    <dbReference type="NCBI Taxonomy" id="2953882"/>
    <lineage>
        <taxon>Bacteria</taxon>
        <taxon>Pseudomonadati</taxon>
        <taxon>Pseudomonadota</taxon>
        <taxon>Alphaproteobacteria</taxon>
        <taxon>Hyphomicrobiales</taxon>
        <taxon>Phyllobacteriaceae</taxon>
        <taxon>Mesorhizobium</taxon>
    </lineage>
</organism>
<dbReference type="EMBL" id="JAMXQS010000006">
    <property type="protein sequence ID" value="MCO6050567.1"/>
    <property type="molecule type" value="Genomic_DNA"/>
</dbReference>
<comment type="caution">
    <text evidence="11">The sequence shown here is derived from an EMBL/GenBank/DDBJ whole genome shotgun (WGS) entry which is preliminary data.</text>
</comment>
<evidence type="ECO:0000256" key="8">
    <source>
        <dbReference type="ARBA" id="ARBA00022679"/>
    </source>
</evidence>
<dbReference type="InterPro" id="IPR003835">
    <property type="entry name" value="Glyco_trans_19"/>
</dbReference>
<gene>
    <name evidence="11" type="ORF">NGM99_12320</name>
</gene>
<dbReference type="Pfam" id="PF02684">
    <property type="entry name" value="LpxB"/>
    <property type="match status" value="1"/>
</dbReference>
<evidence type="ECO:0000256" key="5">
    <source>
        <dbReference type="ARBA" id="ARBA00022516"/>
    </source>
</evidence>
<comment type="catalytic activity">
    <reaction evidence="10">
        <text>a lipid X + a UDP-2-N,3-O-bis[(3R)-3-hydroxyacyl]-alpha-D-glucosamine = a lipid A disaccharide + UDP + H(+)</text>
        <dbReference type="Rhea" id="RHEA:67828"/>
        <dbReference type="ChEBI" id="CHEBI:15378"/>
        <dbReference type="ChEBI" id="CHEBI:58223"/>
        <dbReference type="ChEBI" id="CHEBI:137748"/>
        <dbReference type="ChEBI" id="CHEBI:176338"/>
        <dbReference type="ChEBI" id="CHEBI:176343"/>
        <dbReference type="EC" id="2.4.1.182"/>
    </reaction>
</comment>
<keyword evidence="5" id="KW-0444">Lipid biosynthesis</keyword>
<dbReference type="SUPFAM" id="SSF53756">
    <property type="entry name" value="UDP-Glycosyltransferase/glycogen phosphorylase"/>
    <property type="match status" value="1"/>
</dbReference>
<evidence type="ECO:0000256" key="4">
    <source>
        <dbReference type="ARBA" id="ARBA00020902"/>
    </source>
</evidence>
<reference evidence="11 12" key="1">
    <citation type="submission" date="2022-06" db="EMBL/GenBank/DDBJ databases">
        <title>Mesorhizobium sp. strain RP14 Genome sequencing and assembly.</title>
        <authorList>
            <person name="Kim I."/>
        </authorList>
    </citation>
    <scope>NUCLEOTIDE SEQUENCE [LARGE SCALE GENOMIC DNA]</scope>
    <source>
        <strain evidence="12">RP14(2022)</strain>
    </source>
</reference>
<keyword evidence="7" id="KW-0328">Glycosyltransferase</keyword>
<keyword evidence="9" id="KW-0443">Lipid metabolism</keyword>
<dbReference type="EC" id="2.4.1.182" evidence="3"/>
<evidence type="ECO:0000313" key="11">
    <source>
        <dbReference type="EMBL" id="MCO6050567.1"/>
    </source>
</evidence>
<keyword evidence="8" id="KW-0808">Transferase</keyword>
<keyword evidence="12" id="KW-1185">Reference proteome</keyword>
<dbReference type="PANTHER" id="PTHR30372:SF4">
    <property type="entry name" value="LIPID-A-DISACCHARIDE SYNTHASE, MITOCHONDRIAL-RELATED"/>
    <property type="match status" value="1"/>
</dbReference>
<evidence type="ECO:0000256" key="3">
    <source>
        <dbReference type="ARBA" id="ARBA00012687"/>
    </source>
</evidence>
<evidence type="ECO:0000256" key="2">
    <source>
        <dbReference type="ARBA" id="ARBA00007868"/>
    </source>
</evidence>
<dbReference type="RefSeq" id="WP_252819328.1">
    <property type="nucleotide sequence ID" value="NZ_JAMXQS010000006.1"/>
</dbReference>
<sequence length="387" mass="42338">MSSETRPLRIAVVSGEESGDILAAELIEAIARRSGRTVELVGVGGRHLQRLGLQSLFDPHEIALVGIGAVVAGLPRILRRIDFTAKSLARSELDVLLTVDVPDFSLRVAKRFHATQPTVPVVHYVCPSVWAWRPGRAKTMAGFVNHVLCHLPFEPAELKRLAGPPGTYVGHRLTHDAGLAEVRGKRETVAAREAGKTLLLLPGSRRSEVRRLLPDFEKVVDILAGRGGVPELLLPTVPHVAPLVEEATARWKHRPTVLLEPADKLAALARGDAALIASGTISLELAVAGIPHVSSYRLDAISRPFRFLIQSWSANLPNLISDRPIISEFFDEMIRPANLARQVEALWDKTPLRAWQLDGFAEVRRRLETETPAAEIGAGVVLDLLKR</sequence>
<evidence type="ECO:0000256" key="9">
    <source>
        <dbReference type="ARBA" id="ARBA00023098"/>
    </source>
</evidence>
<evidence type="ECO:0000256" key="10">
    <source>
        <dbReference type="ARBA" id="ARBA00048975"/>
    </source>
</evidence>
<name>A0ABT1C6W1_9HYPH</name>